<evidence type="ECO:0000256" key="1">
    <source>
        <dbReference type="ARBA" id="ARBA00022614"/>
    </source>
</evidence>
<dbReference type="SUPFAM" id="SSF52075">
    <property type="entry name" value="Outer arm dynein light chain 1"/>
    <property type="match status" value="1"/>
</dbReference>
<dbReference type="InterPro" id="IPR036397">
    <property type="entry name" value="RNaseH_sf"/>
</dbReference>
<dbReference type="GO" id="GO:0000785">
    <property type="term" value="C:chromatin"/>
    <property type="evidence" value="ECO:0007669"/>
    <property type="project" value="TreeGrafter"/>
</dbReference>
<feature type="coiled-coil region" evidence="3">
    <location>
        <begin position="772"/>
        <end position="831"/>
    </location>
</feature>
<feature type="compositionally biased region" description="Basic and acidic residues" evidence="4">
    <location>
        <begin position="366"/>
        <end position="384"/>
    </location>
</feature>
<feature type="compositionally biased region" description="Basic and acidic residues" evidence="4">
    <location>
        <begin position="391"/>
        <end position="404"/>
    </location>
</feature>
<protein>
    <recommendedName>
        <fullName evidence="5">Integrase catalytic domain-containing protein</fullName>
    </recommendedName>
</protein>
<keyword evidence="2" id="KW-0677">Repeat</keyword>
<dbReference type="Gene3D" id="3.30.420.10">
    <property type="entry name" value="Ribonuclease H-like superfamily/Ribonuclease H"/>
    <property type="match status" value="1"/>
</dbReference>
<accession>A0A7J6PKN4</accession>
<dbReference type="GO" id="GO:0007076">
    <property type="term" value="P:mitotic chromosome condensation"/>
    <property type="evidence" value="ECO:0007669"/>
    <property type="project" value="TreeGrafter"/>
</dbReference>
<dbReference type="InterPro" id="IPR001611">
    <property type="entry name" value="Leu-rich_rpt"/>
</dbReference>
<feature type="compositionally biased region" description="Basic and acidic residues" evidence="4">
    <location>
        <begin position="274"/>
        <end position="284"/>
    </location>
</feature>
<dbReference type="InterPro" id="IPR012337">
    <property type="entry name" value="RNaseH-like_sf"/>
</dbReference>
<dbReference type="SUPFAM" id="SSF53098">
    <property type="entry name" value="Ribonuclease H-like"/>
    <property type="match status" value="1"/>
</dbReference>
<dbReference type="GO" id="GO:0003676">
    <property type="term" value="F:nucleic acid binding"/>
    <property type="evidence" value="ECO:0007669"/>
    <property type="project" value="InterPro"/>
</dbReference>
<dbReference type="SMART" id="SM00369">
    <property type="entry name" value="LRR_TYP"/>
    <property type="match status" value="4"/>
</dbReference>
<feature type="coiled-coil region" evidence="3">
    <location>
        <begin position="919"/>
        <end position="1108"/>
    </location>
</feature>
<dbReference type="GO" id="GO:0003682">
    <property type="term" value="F:chromatin binding"/>
    <property type="evidence" value="ECO:0007669"/>
    <property type="project" value="TreeGrafter"/>
</dbReference>
<dbReference type="PANTHER" id="PTHR43941:SF1">
    <property type="entry name" value="STRUCTURAL MAINTENANCE OF CHROMOSOMES PROTEIN 2"/>
    <property type="match status" value="1"/>
</dbReference>
<evidence type="ECO:0000256" key="2">
    <source>
        <dbReference type="ARBA" id="ARBA00022737"/>
    </source>
</evidence>
<feature type="compositionally biased region" description="Polar residues" evidence="4">
    <location>
        <begin position="237"/>
        <end position="258"/>
    </location>
</feature>
<evidence type="ECO:0000313" key="6">
    <source>
        <dbReference type="EMBL" id="KAF4696542.1"/>
    </source>
</evidence>
<dbReference type="PROSITE" id="PS51450">
    <property type="entry name" value="LRR"/>
    <property type="match status" value="2"/>
</dbReference>
<evidence type="ECO:0000259" key="5">
    <source>
        <dbReference type="PROSITE" id="PS50994"/>
    </source>
</evidence>
<name>A0A7J6PKN4_PEROL</name>
<proteinExistence type="predicted"/>
<dbReference type="OrthoDB" id="7451790at2759"/>
<comment type="caution">
    <text evidence="6">The sequence shown here is derived from an EMBL/GenBank/DDBJ whole genome shotgun (WGS) entry which is preliminary data.</text>
</comment>
<dbReference type="GO" id="GO:0000796">
    <property type="term" value="C:condensin complex"/>
    <property type="evidence" value="ECO:0007669"/>
    <property type="project" value="TreeGrafter"/>
</dbReference>
<dbReference type="GO" id="GO:0000793">
    <property type="term" value="C:condensed chromosome"/>
    <property type="evidence" value="ECO:0007669"/>
    <property type="project" value="TreeGrafter"/>
</dbReference>
<reference evidence="6 7" key="1">
    <citation type="submission" date="2020-04" db="EMBL/GenBank/DDBJ databases">
        <title>Perkinsus olseni comparative genomics.</title>
        <authorList>
            <person name="Bogema D.R."/>
        </authorList>
    </citation>
    <scope>NUCLEOTIDE SEQUENCE [LARGE SCALE GENOMIC DNA]</scope>
    <source>
        <strain evidence="6">00978-12</strain>
    </source>
</reference>
<evidence type="ECO:0000313" key="7">
    <source>
        <dbReference type="Proteomes" id="UP000541610"/>
    </source>
</evidence>
<dbReference type="SMART" id="SM00365">
    <property type="entry name" value="LRR_SD22"/>
    <property type="match status" value="5"/>
</dbReference>
<feature type="region of interest" description="Disordered" evidence="4">
    <location>
        <begin position="661"/>
        <end position="680"/>
    </location>
</feature>
<dbReference type="Pfam" id="PF00665">
    <property type="entry name" value="rve"/>
    <property type="match status" value="1"/>
</dbReference>
<feature type="coiled-coil region" evidence="3">
    <location>
        <begin position="1135"/>
        <end position="1177"/>
    </location>
</feature>
<feature type="region of interest" description="Disordered" evidence="4">
    <location>
        <begin position="215"/>
        <end position="284"/>
    </location>
</feature>
<feature type="region of interest" description="Disordered" evidence="4">
    <location>
        <begin position="366"/>
        <end position="404"/>
    </location>
</feature>
<dbReference type="InterPro" id="IPR003591">
    <property type="entry name" value="Leu-rich_rpt_typical-subtyp"/>
</dbReference>
<dbReference type="InterPro" id="IPR001584">
    <property type="entry name" value="Integrase_cat-core"/>
</dbReference>
<dbReference type="Gene3D" id="3.80.10.10">
    <property type="entry name" value="Ribonuclease Inhibitor"/>
    <property type="match status" value="2"/>
</dbReference>
<dbReference type="PANTHER" id="PTHR43941">
    <property type="entry name" value="STRUCTURAL MAINTENANCE OF CHROMOSOMES PROTEIN 2"/>
    <property type="match status" value="1"/>
</dbReference>
<dbReference type="Proteomes" id="UP000541610">
    <property type="component" value="Unassembled WGS sequence"/>
</dbReference>
<dbReference type="AlphaFoldDB" id="A0A7J6PKN4"/>
<feature type="coiled-coil region" evidence="3">
    <location>
        <begin position="478"/>
        <end position="537"/>
    </location>
</feature>
<dbReference type="PROSITE" id="PS50994">
    <property type="entry name" value="INTEGRASE"/>
    <property type="match status" value="1"/>
</dbReference>
<evidence type="ECO:0000256" key="4">
    <source>
        <dbReference type="SAM" id="MobiDB-lite"/>
    </source>
</evidence>
<dbReference type="InterPro" id="IPR032675">
    <property type="entry name" value="LRR_dom_sf"/>
</dbReference>
<keyword evidence="3" id="KW-0175">Coiled coil</keyword>
<feature type="domain" description="Integrase catalytic" evidence="5">
    <location>
        <begin position="668"/>
        <end position="786"/>
    </location>
</feature>
<organism evidence="6 7">
    <name type="scientific">Perkinsus olseni</name>
    <name type="common">Perkinsus atlanticus</name>
    <dbReference type="NCBI Taxonomy" id="32597"/>
    <lineage>
        <taxon>Eukaryota</taxon>
        <taxon>Sar</taxon>
        <taxon>Alveolata</taxon>
        <taxon>Perkinsozoa</taxon>
        <taxon>Perkinsea</taxon>
        <taxon>Perkinsida</taxon>
        <taxon>Perkinsidae</taxon>
        <taxon>Perkinsus</taxon>
    </lineage>
</organism>
<dbReference type="EMBL" id="JABANP010000010">
    <property type="protein sequence ID" value="KAF4696542.1"/>
    <property type="molecule type" value="Genomic_DNA"/>
</dbReference>
<keyword evidence="1" id="KW-0433">Leucine-rich repeat</keyword>
<evidence type="ECO:0000256" key="3">
    <source>
        <dbReference type="SAM" id="Coils"/>
    </source>
</evidence>
<sequence>MSADVNKTVHAASLGLTSPDDLEELRSRDPHHVASITSMDLSHNLITNLRGFAKFTGLVELRLSGNRVKGLDGCLDGLVHLKRLDLSYNRLTSLEDAGSSLGNLLGLERLELQGNNISQLLGLQQCWRAPVTPSSSPANGSSSGLIYLDLRDNRIEDSTQLLYISGMGIKQLLLRGSREHRNTICDDQDYRLMALQTLPDLEVLDGRIVTEEERREARSKPLVILGTTKRREPANPASDNRGTATAQQESRCSATTPRNPWMDAPQSARNHSGGSREEADHRECERQMTQLRAMVTTMQEHYETMLREAAARFDGAREQLEATEEERRRLEASLKHGEKVKCKQEAALARDLRLLEADMEKRTTRLKTLEENLAKSEEEGRGDAAHGGQASEREGGAAVRQRREDLTAKCSEMEERASELAASENRVRELELEIQTMKACEKGSMEAAVVTPRPSREDISAAVEAARREAAVVSGEKVSRLEEEKTALKKELQERKDQIRCQRQAYEALEQQLRLSTKQEQSRIAELTDELRSEKNASKSGHPVKHFAFLRRYHPSYSLFFVYNYEEDCTLPTMHASWLSSAVFNLPILPELFGRPWATTRGGRKDSGAFTQVDILDPVVGRSRHDDDGVTHSQVVVPPSHSLLQRSIVKSSHNGPMAGLARSGFHPADRRPRRSIGVDHCGPYKGNGGRTKYLVVATCLLTEYFDAEVVGSTNASNLISGYRRIFSGRGKPHRVCSDRGPAYVSAQYRLFVSKHNIQHHLVPQLLLDMGGREVLERKLGRVEEELDREKVSVRELRSTMDDRERVAAVEAKERGREVEELRRELDKMVELEVTKDIERLVAEHGRERAKLQQGHEMEMKALGELHGKELSHLKEELAAKEKEVVELTTSVEHETTKARELKEATAALRKDLVVACKQLEKEVHQEQALQKKVQSLQAELEGLRLEAARERTERGRHADQHEALVSELKKKAAEAERAREAAEAVRGANEEALRDVRRREDELQGKIRGLEELVRKHAIEATVKDRMVADGAEHVKALKKQLQGLEADLEQMQKERKKRDRDWQSLLDEEISKADRAREKLVPTEEKLAVAEGEVERLREEVSQKDESLRYVTSEVEEMRRAMQEDTHIKVAEVERKLNREHEKAMKRRASAAEERVKHVEKELRTVLAEYEHLKVQCESKMRRAADLLLESELT</sequence>
<gene>
    <name evidence="6" type="ORF">FOZ60_000231</name>
</gene>
<dbReference type="GO" id="GO:0015074">
    <property type="term" value="P:DNA integration"/>
    <property type="evidence" value="ECO:0007669"/>
    <property type="project" value="InterPro"/>
</dbReference>